<evidence type="ECO:0000256" key="1">
    <source>
        <dbReference type="SAM" id="Phobius"/>
    </source>
</evidence>
<gene>
    <name evidence="2" type="ORF">VP68_00019</name>
</gene>
<organism evidence="2">
    <name type="scientific">Vibrio parahaemolyticus</name>
    <dbReference type="NCBI Taxonomy" id="670"/>
    <lineage>
        <taxon>Bacteria</taxon>
        <taxon>Pseudomonadati</taxon>
        <taxon>Pseudomonadota</taxon>
        <taxon>Gammaproteobacteria</taxon>
        <taxon>Vibrionales</taxon>
        <taxon>Vibrionaceae</taxon>
        <taxon>Vibrio</taxon>
    </lineage>
</organism>
<sequence length="303" mass="34370">MKNKILCISFYQSESKGIGLLEKLSCKEDVEFVILHGLSSIAKRFCYIIFSGFNSKIVVINYVSLFVVFGFLFRAFGKKVVFIPHEGEPLFPKELKSNIKYPRKLIASLGLSKFCAKVATETLPLSMLQAQMLNIETDKVLRLGVKDDMFLNELERNGVFFPSRKSESIKGYLRIKKIHSIIINDSSNELTQTEMYKLYNSCRVVVIPSIVESYSFSMVESMLTNCIVVTSEKVGLAYDLMKLFSDDFLRKSGIYILPDGDCISDFVIKEYENLIEQQPSTRKLALSLGLDGKSSLKIFESLL</sequence>
<name>A0A7M1VWN0_VIBPH</name>
<proteinExistence type="predicted"/>
<evidence type="ECO:0000313" key="2">
    <source>
        <dbReference type="EMBL" id="QOS19610.1"/>
    </source>
</evidence>
<dbReference type="SUPFAM" id="SSF53756">
    <property type="entry name" value="UDP-Glycosyltransferase/glycogen phosphorylase"/>
    <property type="match status" value="1"/>
</dbReference>
<keyword evidence="1" id="KW-1133">Transmembrane helix</keyword>
<keyword evidence="1" id="KW-0812">Transmembrane</keyword>
<evidence type="ECO:0008006" key="3">
    <source>
        <dbReference type="Google" id="ProtNLM"/>
    </source>
</evidence>
<dbReference type="EMBL" id="MT898137">
    <property type="protein sequence ID" value="QOS19610.1"/>
    <property type="molecule type" value="Genomic_DNA"/>
</dbReference>
<accession>A0A7M1VWN0</accession>
<reference evidence="2" key="1">
    <citation type="submission" date="2020-08" db="EMBL/GenBank/DDBJ databases">
        <title>Genetic structure, function and evolution of capsule biosynthesis loci in Vibrio parahaemolyticus.</title>
        <authorList>
            <person name="Li L."/>
            <person name="Bian S."/>
        </authorList>
    </citation>
    <scope>NUCLEOTIDE SEQUENCE</scope>
    <source>
        <strain evidence="2">VP68</strain>
    </source>
</reference>
<feature type="transmembrane region" description="Helical" evidence="1">
    <location>
        <begin position="57"/>
        <end position="76"/>
    </location>
</feature>
<keyword evidence="1" id="KW-0472">Membrane</keyword>
<dbReference type="AlphaFoldDB" id="A0A7M1VWN0"/>
<protein>
    <recommendedName>
        <fullName evidence="3">Glycosyl transferase family 1 domain-containing protein</fullName>
    </recommendedName>
</protein>
<dbReference type="RefSeq" id="WP_178978875.1">
    <property type="nucleotide sequence ID" value="NZ_CP040103.1"/>
</dbReference>
<dbReference type="Gene3D" id="3.40.50.2000">
    <property type="entry name" value="Glycogen Phosphorylase B"/>
    <property type="match status" value="1"/>
</dbReference>